<reference evidence="2" key="1">
    <citation type="submission" date="2020-02" db="EMBL/GenBank/DDBJ databases">
        <authorList>
            <person name="Meier V. D."/>
        </authorList>
    </citation>
    <scope>NUCLEOTIDE SEQUENCE</scope>
    <source>
        <strain evidence="2">AVDCRST_MAG53</strain>
    </source>
</reference>
<feature type="compositionally biased region" description="Low complexity" evidence="1">
    <location>
        <begin position="14"/>
        <end position="78"/>
    </location>
</feature>
<feature type="non-terminal residue" evidence="2">
    <location>
        <position position="1"/>
    </location>
</feature>
<evidence type="ECO:0000313" key="2">
    <source>
        <dbReference type="EMBL" id="CAA9499022.1"/>
    </source>
</evidence>
<proteinExistence type="predicted"/>
<accession>A0A6J4SI09</accession>
<protein>
    <submittedName>
        <fullName evidence="2">Holliday junction resolvase YggF</fullName>
    </submittedName>
</protein>
<name>A0A6J4SI09_9ACTN</name>
<feature type="compositionally biased region" description="Polar residues" evidence="1">
    <location>
        <begin position="79"/>
        <end position="99"/>
    </location>
</feature>
<dbReference type="EMBL" id="CADCVR010000058">
    <property type="protein sequence ID" value="CAA9499022.1"/>
    <property type="molecule type" value="Genomic_DNA"/>
</dbReference>
<feature type="compositionally biased region" description="Pro residues" evidence="1">
    <location>
        <begin position="109"/>
        <end position="118"/>
    </location>
</feature>
<feature type="non-terminal residue" evidence="2">
    <location>
        <position position="135"/>
    </location>
</feature>
<gene>
    <name evidence="2" type="ORF">AVDCRST_MAG53-2294</name>
</gene>
<dbReference type="AlphaFoldDB" id="A0A6J4SI09"/>
<organism evidence="2">
    <name type="scientific">uncultured Solirubrobacteraceae bacterium</name>
    <dbReference type="NCBI Taxonomy" id="1162706"/>
    <lineage>
        <taxon>Bacteria</taxon>
        <taxon>Bacillati</taxon>
        <taxon>Actinomycetota</taxon>
        <taxon>Thermoleophilia</taxon>
        <taxon>Solirubrobacterales</taxon>
        <taxon>Solirubrobacteraceae</taxon>
        <taxon>environmental samples</taxon>
    </lineage>
</organism>
<feature type="region of interest" description="Disordered" evidence="1">
    <location>
        <begin position="1"/>
        <end position="135"/>
    </location>
</feature>
<evidence type="ECO:0000256" key="1">
    <source>
        <dbReference type="SAM" id="MobiDB-lite"/>
    </source>
</evidence>
<feature type="compositionally biased region" description="Polar residues" evidence="1">
    <location>
        <begin position="123"/>
        <end position="135"/>
    </location>
</feature>
<sequence length="135" mass="13906">CASWRSTTAPRAVAARSAIRPAPWPPRSSRSSGRPLARASTGSSGSCASAGSSAWSSACRWDSRATTPTRPASAATSPNASVQAWVTGSWSTCTTSASPPRSPHVRARPTPPRTPGRPPCCSRTISPATATRCTD</sequence>